<dbReference type="InterPro" id="IPR005860">
    <property type="entry name" value="CobD"/>
</dbReference>
<dbReference type="Gene3D" id="3.40.640.10">
    <property type="entry name" value="Type I PLP-dependent aspartate aminotransferase-like (Major domain)"/>
    <property type="match status" value="1"/>
</dbReference>
<dbReference type="SUPFAM" id="SSF53383">
    <property type="entry name" value="PLP-dependent transferases"/>
    <property type="match status" value="1"/>
</dbReference>
<keyword evidence="7 11" id="KW-0456">Lyase</keyword>
<dbReference type="UniPathway" id="UPA00148"/>
<comment type="catalytic activity">
    <reaction evidence="9">
        <text>O-phospho-L-threonine + H(+) = (R)-1-aminopropan-2-yl phosphate + CO2</text>
        <dbReference type="Rhea" id="RHEA:11492"/>
        <dbReference type="ChEBI" id="CHEBI:15378"/>
        <dbReference type="ChEBI" id="CHEBI:16526"/>
        <dbReference type="ChEBI" id="CHEBI:58563"/>
        <dbReference type="ChEBI" id="CHEBI:58675"/>
        <dbReference type="EC" id="4.1.1.81"/>
    </reaction>
</comment>
<dbReference type="InterPro" id="IPR015422">
    <property type="entry name" value="PyrdxlP-dep_Trfase_small"/>
</dbReference>
<evidence type="ECO:0000313" key="11">
    <source>
        <dbReference type="EMBL" id="VAX03290.1"/>
    </source>
</evidence>
<dbReference type="GO" id="GO:0030170">
    <property type="term" value="F:pyridoxal phosphate binding"/>
    <property type="evidence" value="ECO:0007669"/>
    <property type="project" value="InterPro"/>
</dbReference>
<dbReference type="InterPro" id="IPR004838">
    <property type="entry name" value="NHTrfase_class1_PyrdxlP-BS"/>
</dbReference>
<keyword evidence="6" id="KW-0663">Pyridoxal phosphate</keyword>
<dbReference type="AlphaFoldDB" id="A0A3B1AZ27"/>
<proteinExistence type="predicted"/>
<dbReference type="InterPro" id="IPR015424">
    <property type="entry name" value="PyrdxlP-dep_Trfase"/>
</dbReference>
<evidence type="ECO:0000256" key="3">
    <source>
        <dbReference type="ARBA" id="ARBA00004953"/>
    </source>
</evidence>
<dbReference type="GO" id="GO:0009236">
    <property type="term" value="P:cobalamin biosynthetic process"/>
    <property type="evidence" value="ECO:0007669"/>
    <property type="project" value="UniProtKB-UniPathway"/>
</dbReference>
<dbReference type="EC" id="4.1.1.81" evidence="4"/>
<dbReference type="EMBL" id="UOFV01000387">
    <property type="protein sequence ID" value="VAX03290.1"/>
    <property type="molecule type" value="Genomic_DNA"/>
</dbReference>
<evidence type="ECO:0000259" key="10">
    <source>
        <dbReference type="Pfam" id="PF00155"/>
    </source>
</evidence>
<comment type="pathway">
    <text evidence="3">Cofactor biosynthesis; adenosylcobalamin biosynthesis.</text>
</comment>
<evidence type="ECO:0000256" key="5">
    <source>
        <dbReference type="ARBA" id="ARBA00022573"/>
    </source>
</evidence>
<dbReference type="Pfam" id="PF00155">
    <property type="entry name" value="Aminotran_1_2"/>
    <property type="match status" value="1"/>
</dbReference>
<comment type="cofactor">
    <cofactor evidence="1">
        <name>pyridoxal 5'-phosphate</name>
        <dbReference type="ChEBI" id="CHEBI:597326"/>
    </cofactor>
</comment>
<evidence type="ECO:0000256" key="1">
    <source>
        <dbReference type="ARBA" id="ARBA00001933"/>
    </source>
</evidence>
<evidence type="ECO:0000256" key="8">
    <source>
        <dbReference type="ARBA" id="ARBA00029996"/>
    </source>
</evidence>
<organism evidence="11">
    <name type="scientific">hydrothermal vent metagenome</name>
    <dbReference type="NCBI Taxonomy" id="652676"/>
    <lineage>
        <taxon>unclassified sequences</taxon>
        <taxon>metagenomes</taxon>
        <taxon>ecological metagenomes</taxon>
    </lineage>
</organism>
<dbReference type="GO" id="GO:0048472">
    <property type="term" value="F:threonine-phosphate decarboxylase activity"/>
    <property type="evidence" value="ECO:0007669"/>
    <property type="project" value="UniProtKB-EC"/>
</dbReference>
<feature type="domain" description="Aminotransferase class I/classII large" evidence="10">
    <location>
        <begin position="69"/>
        <end position="328"/>
    </location>
</feature>
<evidence type="ECO:0000256" key="2">
    <source>
        <dbReference type="ARBA" id="ARBA00003444"/>
    </source>
</evidence>
<dbReference type="InterPro" id="IPR015421">
    <property type="entry name" value="PyrdxlP-dep_Trfase_major"/>
</dbReference>
<evidence type="ECO:0000256" key="6">
    <source>
        <dbReference type="ARBA" id="ARBA00022898"/>
    </source>
</evidence>
<dbReference type="NCBIfam" id="TIGR01140">
    <property type="entry name" value="L_thr_O3P_dcar"/>
    <property type="match status" value="1"/>
</dbReference>
<accession>A0A3B1AZ27</accession>
<gene>
    <name evidence="11" type="ORF">MNBD_GAMMA19-1520</name>
</gene>
<dbReference type="InterPro" id="IPR004839">
    <property type="entry name" value="Aminotransferase_I/II_large"/>
</dbReference>
<sequence length="349" mass="38241">MSDSCLSDSDLTENGLLVHGGRLRQAASRYGLALEKWLDLSTGINPNGWQKAVPPISVWQRLPEDEDGLHRAACDYYAAQDLLPVAGSQAAIQALPGLYARSRVAVLAPSYNEHAHAWLRAGHHVDLIRAEQLHAAVDDHDIVVVVNPNNPTGVCFDVALLLDWHQRLAARGGCLIVDEAFMDCTPANSLATYSYQEGLIVLRSLGKFFGLAGARVGFVLAAKKQLRSLAQELGPWTISGPARWLATQALEDRVWQTAMREQLKRQSQRLYALLSTAQLTPDGGSCLFQSVAMTQAATIHEQLAGQGILTRLFETPARLRFGLPANEQEWQRLQQALLELDVPLAELSA</sequence>
<comment type="function">
    <text evidence="2">Decarboxylates L-threonine-O-3-phosphate to yield (R)-1-amino-2-propanol O-2-phosphate, the precursor for the linkage between the nucleotide loop and the corrin ring in cobalamin.</text>
</comment>
<dbReference type="CDD" id="cd00609">
    <property type="entry name" value="AAT_like"/>
    <property type="match status" value="1"/>
</dbReference>
<evidence type="ECO:0000256" key="4">
    <source>
        <dbReference type="ARBA" id="ARBA00012285"/>
    </source>
</evidence>
<dbReference type="PROSITE" id="PS00105">
    <property type="entry name" value="AA_TRANSFER_CLASS_1"/>
    <property type="match status" value="1"/>
</dbReference>
<dbReference type="Gene3D" id="3.90.1150.10">
    <property type="entry name" value="Aspartate Aminotransferase, domain 1"/>
    <property type="match status" value="1"/>
</dbReference>
<evidence type="ECO:0000256" key="9">
    <source>
        <dbReference type="ARBA" id="ARBA00048531"/>
    </source>
</evidence>
<dbReference type="PANTHER" id="PTHR42885:SF1">
    <property type="entry name" value="THREONINE-PHOSPHATE DECARBOXYLASE"/>
    <property type="match status" value="1"/>
</dbReference>
<evidence type="ECO:0000256" key="7">
    <source>
        <dbReference type="ARBA" id="ARBA00023239"/>
    </source>
</evidence>
<reference evidence="11" key="1">
    <citation type="submission" date="2018-06" db="EMBL/GenBank/DDBJ databases">
        <authorList>
            <person name="Zhirakovskaya E."/>
        </authorList>
    </citation>
    <scope>NUCLEOTIDE SEQUENCE</scope>
</reference>
<keyword evidence="5" id="KW-0169">Cobalamin biosynthesis</keyword>
<protein>
    <recommendedName>
        <fullName evidence="4">threonine-phosphate decarboxylase</fullName>
        <ecNumber evidence="4">4.1.1.81</ecNumber>
    </recommendedName>
    <alternativeName>
        <fullName evidence="8">L-threonine-O-3-phosphate decarboxylase</fullName>
    </alternativeName>
</protein>
<dbReference type="PANTHER" id="PTHR42885">
    <property type="entry name" value="HISTIDINOL-PHOSPHATE AMINOTRANSFERASE-RELATED"/>
    <property type="match status" value="1"/>
</dbReference>
<name>A0A3B1AZ27_9ZZZZ</name>